<reference evidence="2" key="1">
    <citation type="submission" date="2013-09" db="EMBL/GenBank/DDBJ databases">
        <title>The Genome Sequence of Anopheles culicifacies species A.</title>
        <authorList>
            <consortium name="The Broad Institute Genomics Platform"/>
            <person name="Neafsey D.E."/>
            <person name="Besansky N."/>
            <person name="Howell P."/>
            <person name="Walton C."/>
            <person name="Young S.K."/>
            <person name="Zeng Q."/>
            <person name="Gargeya S."/>
            <person name="Fitzgerald M."/>
            <person name="Haas B."/>
            <person name="Abouelleil A."/>
            <person name="Allen A.W."/>
            <person name="Alvarado L."/>
            <person name="Arachchi H.M."/>
            <person name="Berlin A.M."/>
            <person name="Chapman S.B."/>
            <person name="Gainer-Dewar J."/>
            <person name="Goldberg J."/>
            <person name="Griggs A."/>
            <person name="Gujja S."/>
            <person name="Hansen M."/>
            <person name="Howarth C."/>
            <person name="Imamovic A."/>
            <person name="Ireland A."/>
            <person name="Larimer J."/>
            <person name="McCowan C."/>
            <person name="Murphy C."/>
            <person name="Pearson M."/>
            <person name="Poon T.W."/>
            <person name="Priest M."/>
            <person name="Roberts A."/>
            <person name="Saif S."/>
            <person name="Shea T."/>
            <person name="Sisk P."/>
            <person name="Sykes S."/>
            <person name="Wortman J."/>
            <person name="Nusbaum C."/>
            <person name="Birren B."/>
        </authorList>
    </citation>
    <scope>NUCLEOTIDE SEQUENCE [LARGE SCALE GENOMIC DNA]</scope>
    <source>
        <strain evidence="2">A-37</strain>
    </source>
</reference>
<protein>
    <submittedName>
        <fullName evidence="1">Uncharacterized protein</fullName>
    </submittedName>
</protein>
<sequence length="145" mass="16709">MSYAIQDGTFCIAMLLVVRFNVLYRNADVHRFHHGFRMQMRMMLNRHVNTYSVGYEIQIKNINDEDEKDSSSAYSLGMVWNRKCIESTHKHGDDEKRGKNLSKVKNSSYILQIGSVLFRVVPTRCLAVLAADRGSYGQFLKPTDL</sequence>
<reference evidence="1" key="2">
    <citation type="submission" date="2020-05" db="UniProtKB">
        <authorList>
            <consortium name="EnsemblMetazoa"/>
        </authorList>
    </citation>
    <scope>IDENTIFICATION</scope>
    <source>
        <strain evidence="1">A-37</strain>
    </source>
</reference>
<name>A0A182MF43_9DIPT</name>
<evidence type="ECO:0000313" key="2">
    <source>
        <dbReference type="Proteomes" id="UP000075883"/>
    </source>
</evidence>
<dbReference type="Proteomes" id="UP000075883">
    <property type="component" value="Unassembled WGS sequence"/>
</dbReference>
<accession>A0A182MF43</accession>
<evidence type="ECO:0000313" key="1">
    <source>
        <dbReference type="EnsemblMetazoa" id="ACUA016770-PA"/>
    </source>
</evidence>
<organism evidence="1 2">
    <name type="scientific">Anopheles culicifacies</name>
    <dbReference type="NCBI Taxonomy" id="139723"/>
    <lineage>
        <taxon>Eukaryota</taxon>
        <taxon>Metazoa</taxon>
        <taxon>Ecdysozoa</taxon>
        <taxon>Arthropoda</taxon>
        <taxon>Hexapoda</taxon>
        <taxon>Insecta</taxon>
        <taxon>Pterygota</taxon>
        <taxon>Neoptera</taxon>
        <taxon>Endopterygota</taxon>
        <taxon>Diptera</taxon>
        <taxon>Nematocera</taxon>
        <taxon>Culicoidea</taxon>
        <taxon>Culicidae</taxon>
        <taxon>Anophelinae</taxon>
        <taxon>Anopheles</taxon>
        <taxon>culicifacies species complex</taxon>
    </lineage>
</organism>
<dbReference type="VEuPathDB" id="VectorBase:ACUA016770"/>
<dbReference type="EMBL" id="AXCM01007069">
    <property type="status" value="NOT_ANNOTATED_CDS"/>
    <property type="molecule type" value="Genomic_DNA"/>
</dbReference>
<dbReference type="EnsemblMetazoa" id="ACUA016770-RA">
    <property type="protein sequence ID" value="ACUA016770-PA"/>
    <property type="gene ID" value="ACUA016770"/>
</dbReference>
<dbReference type="AlphaFoldDB" id="A0A182MF43"/>
<proteinExistence type="predicted"/>
<keyword evidence="2" id="KW-1185">Reference proteome</keyword>